<evidence type="ECO:0000256" key="1">
    <source>
        <dbReference type="PROSITE-ProRule" id="PRU00267"/>
    </source>
</evidence>
<comment type="caution">
    <text evidence="4">The sequence shown here is derived from an EMBL/GenBank/DDBJ whole genome shotgun (WGS) entry which is preliminary data.</text>
</comment>
<feature type="domain" description="HMG box" evidence="3">
    <location>
        <begin position="75"/>
        <end position="148"/>
    </location>
</feature>
<dbReference type="PROSITE" id="PS50118">
    <property type="entry name" value="HMG_BOX_2"/>
    <property type="match status" value="1"/>
</dbReference>
<feature type="compositionally biased region" description="Basic and acidic residues" evidence="2">
    <location>
        <begin position="126"/>
        <end position="148"/>
    </location>
</feature>
<name>A0AAD5YK85_9AGAR</name>
<evidence type="ECO:0000313" key="5">
    <source>
        <dbReference type="Proteomes" id="UP001213000"/>
    </source>
</evidence>
<protein>
    <recommendedName>
        <fullName evidence="3">HMG box domain-containing protein</fullName>
    </recommendedName>
</protein>
<evidence type="ECO:0000259" key="3">
    <source>
        <dbReference type="PROSITE" id="PS50118"/>
    </source>
</evidence>
<keyword evidence="1" id="KW-0238">DNA-binding</keyword>
<dbReference type="GO" id="GO:0005634">
    <property type="term" value="C:nucleus"/>
    <property type="evidence" value="ECO:0007669"/>
    <property type="project" value="UniProtKB-UniRule"/>
</dbReference>
<keyword evidence="1" id="KW-0539">Nucleus</keyword>
<feature type="compositionally biased region" description="Polar residues" evidence="2">
    <location>
        <begin position="114"/>
        <end position="124"/>
    </location>
</feature>
<dbReference type="Proteomes" id="UP001213000">
    <property type="component" value="Unassembled WGS sequence"/>
</dbReference>
<dbReference type="SMART" id="SM00398">
    <property type="entry name" value="HMG"/>
    <property type="match status" value="1"/>
</dbReference>
<feature type="compositionally biased region" description="Basic and acidic residues" evidence="2">
    <location>
        <begin position="96"/>
        <end position="113"/>
    </location>
</feature>
<feature type="region of interest" description="Disordered" evidence="2">
    <location>
        <begin position="96"/>
        <end position="148"/>
    </location>
</feature>
<organism evidence="4 5">
    <name type="scientific">Leucocoprinus birnbaumii</name>
    <dbReference type="NCBI Taxonomy" id="56174"/>
    <lineage>
        <taxon>Eukaryota</taxon>
        <taxon>Fungi</taxon>
        <taxon>Dikarya</taxon>
        <taxon>Basidiomycota</taxon>
        <taxon>Agaricomycotina</taxon>
        <taxon>Agaricomycetes</taxon>
        <taxon>Agaricomycetidae</taxon>
        <taxon>Agaricales</taxon>
        <taxon>Agaricineae</taxon>
        <taxon>Agaricaceae</taxon>
        <taxon>Leucocoprinus</taxon>
    </lineage>
</organism>
<dbReference type="Gene3D" id="1.10.30.10">
    <property type="entry name" value="High mobility group box domain"/>
    <property type="match status" value="1"/>
</dbReference>
<gene>
    <name evidence="4" type="ORF">NP233_g12671</name>
</gene>
<sequence length="148" mass="16946">MPPLRTHDVPQQSLEMTTDGPQASTSTSAIISPMPRAFIFPSSHSLADSPYSSPSHSPFEPDELDLRLPSHSDYTGRPENAFILFRRKCYEDRQAAANDERLDDPTRRQRQADLSKTVIQQWKSLSPEERKGWEDKAKERKKEHEAIL</sequence>
<dbReference type="SUPFAM" id="SSF47095">
    <property type="entry name" value="HMG-box"/>
    <property type="match status" value="1"/>
</dbReference>
<feature type="region of interest" description="Disordered" evidence="2">
    <location>
        <begin position="1"/>
        <end position="72"/>
    </location>
</feature>
<dbReference type="EMBL" id="JANIEX010001931">
    <property type="protein sequence ID" value="KAJ3553322.1"/>
    <property type="molecule type" value="Genomic_DNA"/>
</dbReference>
<feature type="compositionally biased region" description="Polar residues" evidence="2">
    <location>
        <begin position="42"/>
        <end position="56"/>
    </location>
</feature>
<dbReference type="InterPro" id="IPR036910">
    <property type="entry name" value="HMG_box_dom_sf"/>
</dbReference>
<keyword evidence="5" id="KW-1185">Reference proteome</keyword>
<evidence type="ECO:0000313" key="4">
    <source>
        <dbReference type="EMBL" id="KAJ3553322.1"/>
    </source>
</evidence>
<accession>A0AAD5YK85</accession>
<feature type="compositionally biased region" description="Polar residues" evidence="2">
    <location>
        <begin position="9"/>
        <end position="30"/>
    </location>
</feature>
<proteinExistence type="predicted"/>
<dbReference type="AlphaFoldDB" id="A0AAD5YK85"/>
<reference evidence="4" key="1">
    <citation type="submission" date="2022-07" db="EMBL/GenBank/DDBJ databases">
        <title>Genome Sequence of Leucocoprinus birnbaumii.</title>
        <authorList>
            <person name="Buettner E."/>
        </authorList>
    </citation>
    <scope>NUCLEOTIDE SEQUENCE</scope>
    <source>
        <strain evidence="4">VT141</strain>
    </source>
</reference>
<dbReference type="InterPro" id="IPR009071">
    <property type="entry name" value="HMG_box_dom"/>
</dbReference>
<dbReference type="Pfam" id="PF00505">
    <property type="entry name" value="HMG_box"/>
    <property type="match status" value="1"/>
</dbReference>
<evidence type="ECO:0000256" key="2">
    <source>
        <dbReference type="SAM" id="MobiDB-lite"/>
    </source>
</evidence>
<dbReference type="GO" id="GO:0003677">
    <property type="term" value="F:DNA binding"/>
    <property type="evidence" value="ECO:0007669"/>
    <property type="project" value="UniProtKB-UniRule"/>
</dbReference>
<feature type="DNA-binding region" description="HMG box" evidence="1">
    <location>
        <begin position="75"/>
        <end position="148"/>
    </location>
</feature>